<accession>A0A369K076</accession>
<organism evidence="1 2">
    <name type="scientific">Hypsizygus marmoreus</name>
    <name type="common">White beech mushroom</name>
    <name type="synonym">Agaricus marmoreus</name>
    <dbReference type="NCBI Taxonomy" id="39966"/>
    <lineage>
        <taxon>Eukaryota</taxon>
        <taxon>Fungi</taxon>
        <taxon>Dikarya</taxon>
        <taxon>Basidiomycota</taxon>
        <taxon>Agaricomycotina</taxon>
        <taxon>Agaricomycetes</taxon>
        <taxon>Agaricomycetidae</taxon>
        <taxon>Agaricales</taxon>
        <taxon>Tricholomatineae</taxon>
        <taxon>Lyophyllaceae</taxon>
        <taxon>Hypsizygus</taxon>
    </lineage>
</organism>
<protein>
    <submittedName>
        <fullName evidence="1">Uncharacterized protein</fullName>
    </submittedName>
</protein>
<dbReference type="OrthoDB" id="2098436at2759"/>
<keyword evidence="2" id="KW-1185">Reference proteome</keyword>
<dbReference type="Proteomes" id="UP000076154">
    <property type="component" value="Unassembled WGS sequence"/>
</dbReference>
<proteinExistence type="predicted"/>
<sequence>MPPNLATIHIPSRLYVYGFLEHSNSLASTELLLQSITTGGASTNDVPPIRGSLPNACKFKKLLILTSHPSHFFLKIWLLPGPWRVLEYTAIATYAVLLRIHRSTGRTSRPSTSPSPTSDRITFFPIVIF</sequence>
<dbReference type="InParanoid" id="A0A369K076"/>
<dbReference type="EMBL" id="LUEZ02000040">
    <property type="protein sequence ID" value="RDB25985.1"/>
    <property type="molecule type" value="Genomic_DNA"/>
</dbReference>
<name>A0A369K076_HYPMA</name>
<reference evidence="1" key="1">
    <citation type="submission" date="2018-04" db="EMBL/GenBank/DDBJ databases">
        <title>Whole genome sequencing of Hypsizygus marmoreus.</title>
        <authorList>
            <person name="Choi I.-G."/>
            <person name="Min B."/>
            <person name="Kim J.-G."/>
            <person name="Kim S."/>
            <person name="Oh Y.-L."/>
            <person name="Kong W.-S."/>
            <person name="Park H."/>
            <person name="Jeong J."/>
            <person name="Song E.-S."/>
        </authorList>
    </citation>
    <scope>NUCLEOTIDE SEQUENCE [LARGE SCALE GENOMIC DNA]</scope>
    <source>
        <strain evidence="1">51987-8</strain>
    </source>
</reference>
<comment type="caution">
    <text evidence="1">The sequence shown here is derived from an EMBL/GenBank/DDBJ whole genome shotgun (WGS) entry which is preliminary data.</text>
</comment>
<evidence type="ECO:0000313" key="2">
    <source>
        <dbReference type="Proteomes" id="UP000076154"/>
    </source>
</evidence>
<dbReference type="AlphaFoldDB" id="A0A369K076"/>
<gene>
    <name evidence="1" type="ORF">Hypma_006728</name>
</gene>
<evidence type="ECO:0000313" key="1">
    <source>
        <dbReference type="EMBL" id="RDB25985.1"/>
    </source>
</evidence>